<feature type="non-terminal residue" evidence="1">
    <location>
        <position position="56"/>
    </location>
</feature>
<dbReference type="EMBL" id="UINC01203248">
    <property type="protein sequence ID" value="SVE23410.1"/>
    <property type="molecule type" value="Genomic_DNA"/>
</dbReference>
<reference evidence="1" key="1">
    <citation type="submission" date="2018-05" db="EMBL/GenBank/DDBJ databases">
        <authorList>
            <person name="Lanie J.A."/>
            <person name="Ng W.-L."/>
            <person name="Kazmierczak K.M."/>
            <person name="Andrzejewski T.M."/>
            <person name="Davidsen T.M."/>
            <person name="Wayne K.J."/>
            <person name="Tettelin H."/>
            <person name="Glass J.I."/>
            <person name="Rusch D."/>
            <person name="Podicherti R."/>
            <person name="Tsui H.-C.T."/>
            <person name="Winkler M.E."/>
        </authorList>
    </citation>
    <scope>NUCLEOTIDE SEQUENCE</scope>
</reference>
<proteinExistence type="predicted"/>
<accession>A0A383BUA6</accession>
<sequence length="56" mass="6004">MRILQNNRPRHRAPSASAILFGAVCIYGSVLATPLIGQEPLSFSVDGPMVLLTKVP</sequence>
<organism evidence="1">
    <name type="scientific">marine metagenome</name>
    <dbReference type="NCBI Taxonomy" id="408172"/>
    <lineage>
        <taxon>unclassified sequences</taxon>
        <taxon>metagenomes</taxon>
        <taxon>ecological metagenomes</taxon>
    </lineage>
</organism>
<dbReference type="AlphaFoldDB" id="A0A383BUA6"/>
<name>A0A383BUA6_9ZZZZ</name>
<gene>
    <name evidence="1" type="ORF">METZ01_LOCUS476264</name>
</gene>
<evidence type="ECO:0000313" key="1">
    <source>
        <dbReference type="EMBL" id="SVE23410.1"/>
    </source>
</evidence>
<protein>
    <submittedName>
        <fullName evidence="1">Uncharacterized protein</fullName>
    </submittedName>
</protein>